<evidence type="ECO:0000313" key="2">
    <source>
        <dbReference type="Proteomes" id="UP000095287"/>
    </source>
</evidence>
<name>A0A1I8AQL0_9BILA</name>
<accession>A0A1I8AQL0</accession>
<dbReference type="AlphaFoldDB" id="A0A1I8AQL0"/>
<proteinExistence type="predicted"/>
<sequence>MVYEQGGGDLATLEHETIRVATLDRICEEEIEVMKGHHSTRLRPSRTNYDNTELTWITPWPGPESLGGPEGLNSLRGSWGKGGMSQNDKGSPPLCPPLQLLAVLNAEVEANEQHARSISWIQYTRNSATVVIFVSEKSHQVLCYTCDIRRRHASLWTLDLDDDQGNLQQTTHNSTNGSQHGHRPNHVADRKPSKSLTKALPRSTFRTKKERWTYPAEAHQDGLNHVARSDSVDLSILLERHPRISL</sequence>
<organism evidence="2 3">
    <name type="scientific">Steinernema glaseri</name>
    <dbReference type="NCBI Taxonomy" id="37863"/>
    <lineage>
        <taxon>Eukaryota</taxon>
        <taxon>Metazoa</taxon>
        <taxon>Ecdysozoa</taxon>
        <taxon>Nematoda</taxon>
        <taxon>Chromadorea</taxon>
        <taxon>Rhabditida</taxon>
        <taxon>Tylenchina</taxon>
        <taxon>Panagrolaimomorpha</taxon>
        <taxon>Strongyloidoidea</taxon>
        <taxon>Steinernematidae</taxon>
        <taxon>Steinernema</taxon>
    </lineage>
</organism>
<dbReference type="WBParaSite" id="L893_g8052.t1">
    <property type="protein sequence ID" value="L893_g8052.t1"/>
    <property type="gene ID" value="L893_g8052"/>
</dbReference>
<evidence type="ECO:0000313" key="3">
    <source>
        <dbReference type="WBParaSite" id="L893_g8052.t1"/>
    </source>
</evidence>
<dbReference type="Proteomes" id="UP000095287">
    <property type="component" value="Unplaced"/>
</dbReference>
<evidence type="ECO:0000256" key="1">
    <source>
        <dbReference type="SAM" id="MobiDB-lite"/>
    </source>
</evidence>
<protein>
    <submittedName>
        <fullName evidence="3">DPPIV_N domain-containing protein</fullName>
    </submittedName>
</protein>
<keyword evidence="2" id="KW-1185">Reference proteome</keyword>
<reference evidence="3" key="1">
    <citation type="submission" date="2016-11" db="UniProtKB">
        <authorList>
            <consortium name="WormBaseParasite"/>
        </authorList>
    </citation>
    <scope>IDENTIFICATION</scope>
</reference>
<feature type="region of interest" description="Disordered" evidence="1">
    <location>
        <begin position="167"/>
        <end position="202"/>
    </location>
</feature>